<sequence length="565" mass="59407">MRSQIASGLRQDRRPTGGRIVPSGIVRSGIVRSGAVRSRPVSPRVALTAVALVGLIGLVGTGCDGSSPAAGNRPSAGTDASGGSGRPTEPDTPAGFDVKAENARPGADCGLARLGEGHAVEGWLDRVGVDPGQPVRLFASTTASRLAVSVFRIGWYGGHTCRLITRREELPGRVQPSAAMNATTNTVSAASWAPTVTFDTATWPPGDYLFRLDSSNGFQSYVPLTVRSPSAQGRIVILNSVTTWQAYNAWGGYSLYHGLRGFADRARVVSFDRPYGYGDGAADFTGNEAPLVTLAERLGLPLAYATDIDLHAEPRLFDGARAVISLGHDEYYSPRMRATLTAARDAGANIAFLGANAVYRRIRLAPTPHGPDRLETGYKVANEDPLYGRDNSQITANWPSPPNADPESSLTGGMYQCNPVHADLVVTNPGHWLLAGTGLAAGSRIPGMIGSEYDRVDPNRPTPQMIEVLAHSPVACHGQADYSDVSYYTAPSGAGVFDAGTSAWVCALLDVCGPGAHGEPVQRFVTQVTTTLLQAFAAGPAGRVHPAARSVPAEARSTPVTGSER</sequence>
<dbReference type="STRING" id="106370.Francci3_2206"/>
<dbReference type="HOGENOM" id="CLU_030803_0_0_11"/>
<dbReference type="AlphaFoldDB" id="Q2JAW7"/>
<gene>
    <name evidence="3" type="ordered locus">Francci3_2206</name>
</gene>
<protein>
    <recommendedName>
        <fullName evidence="2">N,N-dimethylformamidase beta subunit-like C-terminal domain-containing protein</fullName>
    </recommendedName>
</protein>
<evidence type="ECO:0000313" key="3">
    <source>
        <dbReference type="EMBL" id="ABD11575.1"/>
    </source>
</evidence>
<reference evidence="3 4" key="1">
    <citation type="journal article" date="2007" name="Genome Res.">
        <title>Genome characteristics of facultatively symbiotic Frankia sp. strains reflect host range and host plant biogeography.</title>
        <authorList>
            <person name="Normand P."/>
            <person name="Lapierre P."/>
            <person name="Tisa L.S."/>
            <person name="Gogarten J.P."/>
            <person name="Alloisio N."/>
            <person name="Bagnarol E."/>
            <person name="Bassi C.A."/>
            <person name="Berry A.M."/>
            <person name="Bickhart D.M."/>
            <person name="Choisne N."/>
            <person name="Couloux A."/>
            <person name="Cournoyer B."/>
            <person name="Cruveiller S."/>
            <person name="Daubin V."/>
            <person name="Demange N."/>
            <person name="Francino M.P."/>
            <person name="Goltsman E."/>
            <person name="Huang Y."/>
            <person name="Kopp O.R."/>
            <person name="Labarre L."/>
            <person name="Lapidus A."/>
            <person name="Lavire C."/>
            <person name="Marechal J."/>
            <person name="Martinez M."/>
            <person name="Mastronunzio J.E."/>
            <person name="Mullin B.C."/>
            <person name="Niemann J."/>
            <person name="Pujic P."/>
            <person name="Rawnsley T."/>
            <person name="Rouy Z."/>
            <person name="Schenowitz C."/>
            <person name="Sellstedt A."/>
            <person name="Tavares F."/>
            <person name="Tomkins J.P."/>
            <person name="Vallenet D."/>
            <person name="Valverde C."/>
            <person name="Wall L.G."/>
            <person name="Wang Y."/>
            <person name="Medigue C."/>
            <person name="Benson D.R."/>
        </authorList>
    </citation>
    <scope>NUCLEOTIDE SEQUENCE [LARGE SCALE GENOMIC DNA]</scope>
    <source>
        <strain evidence="4">DSM 45818 / CECT 9043 / CcI3</strain>
    </source>
</reference>
<evidence type="ECO:0000313" key="4">
    <source>
        <dbReference type="Proteomes" id="UP000001937"/>
    </source>
</evidence>
<feature type="domain" description="N,N-dimethylformamidase beta subunit-like C-terminal" evidence="2">
    <location>
        <begin position="148"/>
        <end position="509"/>
    </location>
</feature>
<dbReference type="eggNOG" id="COG3266">
    <property type="taxonomic scope" value="Bacteria"/>
</dbReference>
<feature type="region of interest" description="Disordered" evidence="1">
    <location>
        <begin position="66"/>
        <end position="103"/>
    </location>
</feature>
<dbReference type="Proteomes" id="UP000001937">
    <property type="component" value="Chromosome"/>
</dbReference>
<dbReference type="KEGG" id="fra:Francci3_2206"/>
<dbReference type="PhylomeDB" id="Q2JAW7"/>
<organism evidence="3 4">
    <name type="scientific">Frankia casuarinae (strain DSM 45818 / CECT 9043 / HFP020203 / CcI3)</name>
    <dbReference type="NCBI Taxonomy" id="106370"/>
    <lineage>
        <taxon>Bacteria</taxon>
        <taxon>Bacillati</taxon>
        <taxon>Actinomycetota</taxon>
        <taxon>Actinomycetes</taxon>
        <taxon>Frankiales</taxon>
        <taxon>Frankiaceae</taxon>
        <taxon>Frankia</taxon>
    </lineage>
</organism>
<proteinExistence type="predicted"/>
<feature type="region of interest" description="Disordered" evidence="1">
    <location>
        <begin position="1"/>
        <end position="21"/>
    </location>
</feature>
<evidence type="ECO:0000259" key="2">
    <source>
        <dbReference type="Pfam" id="PF20254"/>
    </source>
</evidence>
<accession>Q2JAW7</accession>
<dbReference type="InterPro" id="IPR046540">
    <property type="entry name" value="DMFA2_C"/>
</dbReference>
<dbReference type="EMBL" id="CP000249">
    <property type="protein sequence ID" value="ABD11575.1"/>
    <property type="molecule type" value="Genomic_DNA"/>
</dbReference>
<dbReference type="Pfam" id="PF20254">
    <property type="entry name" value="DMFA2_C"/>
    <property type="match status" value="1"/>
</dbReference>
<keyword evidence="4" id="KW-1185">Reference proteome</keyword>
<feature type="region of interest" description="Disordered" evidence="1">
    <location>
        <begin position="546"/>
        <end position="565"/>
    </location>
</feature>
<evidence type="ECO:0000256" key="1">
    <source>
        <dbReference type="SAM" id="MobiDB-lite"/>
    </source>
</evidence>
<name>Q2JAW7_FRACC</name>